<feature type="domain" description="ATP-grasp" evidence="17">
    <location>
        <begin position="144"/>
        <end position="351"/>
    </location>
</feature>
<keyword evidence="10 15" id="KW-0464">Manganese</keyword>
<evidence type="ECO:0000256" key="11">
    <source>
        <dbReference type="ARBA" id="ARBA00023316"/>
    </source>
</evidence>
<evidence type="ECO:0000256" key="8">
    <source>
        <dbReference type="ARBA" id="ARBA00022960"/>
    </source>
</evidence>
<comment type="pathway">
    <text evidence="12">Cell wall biogenesis; peptidoglycan biosynthesis.</text>
</comment>
<evidence type="ECO:0000256" key="7">
    <source>
        <dbReference type="ARBA" id="ARBA00022842"/>
    </source>
</evidence>
<comment type="cofactor">
    <cofactor evidence="15">
        <name>Mg(2+)</name>
        <dbReference type="ChEBI" id="CHEBI:18420"/>
    </cofactor>
    <cofactor evidence="15">
        <name>Mn(2+)</name>
        <dbReference type="ChEBI" id="CHEBI:29035"/>
    </cofactor>
    <text evidence="15">Binds 2 magnesium or manganese ions per subunit.</text>
</comment>
<dbReference type="PIRSF" id="PIRSF039102">
    <property type="entry name" value="Ddl/VanB"/>
    <property type="match status" value="1"/>
</dbReference>
<dbReference type="Pfam" id="PF01820">
    <property type="entry name" value="Dala_Dala_lig_N"/>
    <property type="match status" value="1"/>
</dbReference>
<dbReference type="AlphaFoldDB" id="A0A412AVF4"/>
<evidence type="ECO:0000256" key="5">
    <source>
        <dbReference type="ARBA" id="ARBA00022741"/>
    </source>
</evidence>
<dbReference type="InterPro" id="IPR000291">
    <property type="entry name" value="D-Ala_lig_Van_CS"/>
</dbReference>
<keyword evidence="8 12" id="KW-0133">Cell shape</keyword>
<organism evidence="18 19">
    <name type="scientific">[Clostridium] leptum</name>
    <dbReference type="NCBI Taxonomy" id="1535"/>
    <lineage>
        <taxon>Bacteria</taxon>
        <taxon>Bacillati</taxon>
        <taxon>Bacillota</taxon>
        <taxon>Clostridia</taxon>
        <taxon>Eubacteriales</taxon>
        <taxon>Oscillospiraceae</taxon>
        <taxon>Oscillospiraceae incertae sedis</taxon>
    </lineage>
</organism>
<feature type="binding site" evidence="15">
    <location>
        <position position="318"/>
    </location>
    <ligand>
        <name>Mg(2+)</name>
        <dbReference type="ChEBI" id="CHEBI:18420"/>
        <label>1</label>
    </ligand>
</feature>
<keyword evidence="5 14" id="KW-0547">Nucleotide-binding</keyword>
<gene>
    <name evidence="12" type="primary">ddl</name>
    <name evidence="18" type="ORF">DWY99_10970</name>
</gene>
<dbReference type="PANTHER" id="PTHR23132">
    <property type="entry name" value="D-ALANINE--D-ALANINE LIGASE"/>
    <property type="match status" value="1"/>
</dbReference>
<feature type="active site" evidence="13">
    <location>
        <position position="16"/>
    </location>
</feature>
<keyword evidence="3 12" id="KW-0436">Ligase</keyword>
<evidence type="ECO:0000256" key="2">
    <source>
        <dbReference type="ARBA" id="ARBA00010871"/>
    </source>
</evidence>
<dbReference type="UniPathway" id="UPA00219"/>
<evidence type="ECO:0000256" key="12">
    <source>
        <dbReference type="HAMAP-Rule" id="MF_00047"/>
    </source>
</evidence>
<keyword evidence="7 15" id="KW-0460">Magnesium</keyword>
<dbReference type="InterPro" id="IPR016185">
    <property type="entry name" value="PreATP-grasp_dom_sf"/>
</dbReference>
<evidence type="ECO:0000256" key="9">
    <source>
        <dbReference type="ARBA" id="ARBA00022984"/>
    </source>
</evidence>
<dbReference type="InterPro" id="IPR011127">
    <property type="entry name" value="Dala_Dala_lig_N"/>
</dbReference>
<protein>
    <recommendedName>
        <fullName evidence="12">D-alanine--D-alanine ligase</fullName>
        <ecNumber evidence="12">6.3.2.4</ecNumber>
    </recommendedName>
    <alternativeName>
        <fullName evidence="12">D-Ala-D-Ala ligase</fullName>
    </alternativeName>
    <alternativeName>
        <fullName evidence="12">D-alanylalanine synthetase</fullName>
    </alternativeName>
</protein>
<comment type="subcellular location">
    <subcellularLocation>
        <location evidence="12">Cytoplasm</location>
    </subcellularLocation>
</comment>
<dbReference type="PANTHER" id="PTHR23132:SF25">
    <property type="entry name" value="D-ALANINE--D-ALANINE LIGASE A"/>
    <property type="match status" value="1"/>
</dbReference>
<keyword evidence="12" id="KW-0963">Cytoplasm</keyword>
<dbReference type="PROSITE" id="PS50975">
    <property type="entry name" value="ATP_GRASP"/>
    <property type="match status" value="1"/>
</dbReference>
<sequence>MSKLQIAVLFGGASSEHEVSRMSAATVLRAIDKSRYEVTPVGIKKDGSWWLYSGDIGLIPDGRWENCPDNLPAFLVPDASVGGLLIRDSDHSDTVKKIDCVIPVLHGKNGEDGTIQGLLQLAGIPFVGCDMTSSAACMDKVITNVMLEQAGIPQARFTWLYAYEFQSAPDEAVLKIEKDMGSYPVFVKPANAGSSVGVSKAENREELRAAIAKAAKEDGKILIEENIVGQEVECAVLGNEDDLLASTVGEIAPSNEFYDYEAKYLSGTSGLYIPAHLESGIIETIRSTAQKAYQVLGCSGLARVDFFVRNGSEVLLNELNTLPGFTSISMYPKLMEHEGLSNQELIHRLIQLAIKRMGKGADA</sequence>
<keyword evidence="4 15" id="KW-0479">Metal-binding</keyword>
<evidence type="ECO:0000259" key="17">
    <source>
        <dbReference type="PROSITE" id="PS50975"/>
    </source>
</evidence>
<feature type="binding site" evidence="15">
    <location>
        <position position="320"/>
    </location>
    <ligand>
        <name>Mg(2+)</name>
        <dbReference type="ChEBI" id="CHEBI:18420"/>
        <label>2</label>
    </ligand>
</feature>
<feature type="binding site" evidence="14">
    <location>
        <begin position="317"/>
        <end position="318"/>
    </location>
    <ligand>
        <name>ATP</name>
        <dbReference type="ChEBI" id="CHEBI:30616"/>
    </ligand>
</feature>
<evidence type="ECO:0000256" key="14">
    <source>
        <dbReference type="PIRSR" id="PIRSR039102-2"/>
    </source>
</evidence>
<evidence type="ECO:0000313" key="18">
    <source>
        <dbReference type="EMBL" id="RGQ37052.1"/>
    </source>
</evidence>
<dbReference type="InterPro" id="IPR005905">
    <property type="entry name" value="D_ala_D_ala"/>
</dbReference>
<feature type="binding site" evidence="14">
    <location>
        <begin position="186"/>
        <end position="188"/>
    </location>
    <ligand>
        <name>ATP</name>
        <dbReference type="ChEBI" id="CHEBI:30616"/>
    </ligand>
</feature>
<keyword evidence="11 12" id="KW-0961">Cell wall biogenesis/degradation</keyword>
<feature type="active site" evidence="13">
    <location>
        <position position="194"/>
    </location>
</feature>
<dbReference type="Proteomes" id="UP000284751">
    <property type="component" value="Unassembled WGS sequence"/>
</dbReference>
<accession>A0A412AVF4</accession>
<dbReference type="GO" id="GO:0005524">
    <property type="term" value="F:ATP binding"/>
    <property type="evidence" value="ECO:0007669"/>
    <property type="project" value="UniProtKB-UniRule"/>
</dbReference>
<feature type="binding site" evidence="15">
    <location>
        <position position="305"/>
    </location>
    <ligand>
        <name>Mg(2+)</name>
        <dbReference type="ChEBI" id="CHEBI:18420"/>
        <label>1</label>
    </ligand>
</feature>
<keyword evidence="9 12" id="KW-0573">Peptidoglycan synthesis</keyword>
<keyword evidence="6 16" id="KW-0067">ATP-binding</keyword>
<dbReference type="SUPFAM" id="SSF56059">
    <property type="entry name" value="Glutathione synthetase ATP-binding domain-like"/>
    <property type="match status" value="1"/>
</dbReference>
<reference evidence="18 19" key="1">
    <citation type="submission" date="2018-08" db="EMBL/GenBank/DDBJ databases">
        <title>A genome reference for cultivated species of the human gut microbiota.</title>
        <authorList>
            <person name="Zou Y."/>
            <person name="Xue W."/>
            <person name="Luo G."/>
        </authorList>
    </citation>
    <scope>NUCLEOTIDE SEQUENCE [LARGE SCALE GENOMIC DNA]</scope>
    <source>
        <strain evidence="18 19">AF28-26</strain>
    </source>
</reference>
<proteinExistence type="inferred from homology"/>
<dbReference type="GO" id="GO:0009252">
    <property type="term" value="P:peptidoglycan biosynthetic process"/>
    <property type="evidence" value="ECO:0007669"/>
    <property type="project" value="UniProtKB-UniRule"/>
</dbReference>
<feature type="binding site" evidence="14">
    <location>
        <begin position="194"/>
        <end position="195"/>
    </location>
    <ligand>
        <name>ATP</name>
        <dbReference type="ChEBI" id="CHEBI:30616"/>
    </ligand>
</feature>
<dbReference type="EC" id="6.3.2.4" evidence="12"/>
<dbReference type="NCBIfam" id="TIGR01205">
    <property type="entry name" value="D_ala_D_alaTIGR"/>
    <property type="match status" value="1"/>
</dbReference>
<dbReference type="HAMAP" id="MF_00047">
    <property type="entry name" value="Dala_Dala_lig"/>
    <property type="match status" value="1"/>
</dbReference>
<evidence type="ECO:0000256" key="16">
    <source>
        <dbReference type="PROSITE-ProRule" id="PRU00409"/>
    </source>
</evidence>
<comment type="function">
    <text evidence="12">Cell wall formation.</text>
</comment>
<dbReference type="PROSITE" id="PS00844">
    <property type="entry name" value="DALA_DALA_LIGASE_2"/>
    <property type="match status" value="1"/>
</dbReference>
<feature type="binding site" evidence="14">
    <location>
        <position position="140"/>
    </location>
    <ligand>
        <name>ATP</name>
        <dbReference type="ChEBI" id="CHEBI:30616"/>
    </ligand>
</feature>
<evidence type="ECO:0000256" key="4">
    <source>
        <dbReference type="ARBA" id="ARBA00022723"/>
    </source>
</evidence>
<dbReference type="SUPFAM" id="SSF52440">
    <property type="entry name" value="PreATP-grasp domain"/>
    <property type="match status" value="1"/>
</dbReference>
<dbReference type="GO" id="GO:0071555">
    <property type="term" value="P:cell wall organization"/>
    <property type="evidence" value="ECO:0007669"/>
    <property type="project" value="UniProtKB-KW"/>
</dbReference>
<dbReference type="Gene3D" id="3.40.50.20">
    <property type="match status" value="1"/>
</dbReference>
<dbReference type="InterPro" id="IPR011095">
    <property type="entry name" value="Dala_Dala_lig_C"/>
</dbReference>
<feature type="active site" evidence="13">
    <location>
        <position position="329"/>
    </location>
</feature>
<dbReference type="Gene3D" id="3.30.1490.20">
    <property type="entry name" value="ATP-grasp fold, A domain"/>
    <property type="match status" value="1"/>
</dbReference>
<comment type="catalytic activity">
    <reaction evidence="12">
        <text>2 D-alanine + ATP = D-alanyl-D-alanine + ADP + phosphate + H(+)</text>
        <dbReference type="Rhea" id="RHEA:11224"/>
        <dbReference type="ChEBI" id="CHEBI:15378"/>
        <dbReference type="ChEBI" id="CHEBI:30616"/>
        <dbReference type="ChEBI" id="CHEBI:43474"/>
        <dbReference type="ChEBI" id="CHEBI:57416"/>
        <dbReference type="ChEBI" id="CHEBI:57822"/>
        <dbReference type="ChEBI" id="CHEBI:456216"/>
        <dbReference type="EC" id="6.3.2.4"/>
    </reaction>
</comment>
<evidence type="ECO:0000256" key="15">
    <source>
        <dbReference type="PIRSR" id="PIRSR039102-3"/>
    </source>
</evidence>
<dbReference type="NCBIfam" id="NF002528">
    <property type="entry name" value="PRK01966.1-4"/>
    <property type="match status" value="1"/>
</dbReference>
<evidence type="ECO:0000256" key="3">
    <source>
        <dbReference type="ARBA" id="ARBA00022598"/>
    </source>
</evidence>
<dbReference type="Gene3D" id="3.30.470.20">
    <property type="entry name" value="ATP-grasp fold, B domain"/>
    <property type="match status" value="1"/>
</dbReference>
<feature type="binding site" evidence="15">
    <location>
        <position position="318"/>
    </location>
    <ligand>
        <name>Mg(2+)</name>
        <dbReference type="ChEBI" id="CHEBI:18420"/>
        <label>2</label>
    </ligand>
</feature>
<dbReference type="GO" id="GO:0046872">
    <property type="term" value="F:metal ion binding"/>
    <property type="evidence" value="ECO:0007669"/>
    <property type="project" value="UniProtKB-KW"/>
</dbReference>
<feature type="binding site" evidence="14">
    <location>
        <begin position="224"/>
        <end position="231"/>
    </location>
    <ligand>
        <name>ATP</name>
        <dbReference type="ChEBI" id="CHEBI:30616"/>
    </ligand>
</feature>
<dbReference type="GO" id="GO:0005829">
    <property type="term" value="C:cytosol"/>
    <property type="evidence" value="ECO:0007669"/>
    <property type="project" value="TreeGrafter"/>
</dbReference>
<evidence type="ECO:0000256" key="6">
    <source>
        <dbReference type="ARBA" id="ARBA00022840"/>
    </source>
</evidence>
<dbReference type="Pfam" id="PF07478">
    <property type="entry name" value="Dala_Dala_lig_C"/>
    <property type="match status" value="1"/>
</dbReference>
<dbReference type="GO" id="GO:0008716">
    <property type="term" value="F:D-alanine-D-alanine ligase activity"/>
    <property type="evidence" value="ECO:0007669"/>
    <property type="project" value="UniProtKB-UniRule"/>
</dbReference>
<dbReference type="FunFam" id="3.30.470.20:FF:000008">
    <property type="entry name" value="D-alanine--D-alanine ligase"/>
    <property type="match status" value="1"/>
</dbReference>
<evidence type="ECO:0000256" key="1">
    <source>
        <dbReference type="ARBA" id="ARBA00001936"/>
    </source>
</evidence>
<dbReference type="PROSITE" id="PS00843">
    <property type="entry name" value="DALA_DALA_LIGASE_1"/>
    <property type="match status" value="1"/>
</dbReference>
<dbReference type="InterPro" id="IPR011761">
    <property type="entry name" value="ATP-grasp"/>
</dbReference>
<evidence type="ECO:0000256" key="13">
    <source>
        <dbReference type="PIRSR" id="PIRSR039102-1"/>
    </source>
</evidence>
<dbReference type="GO" id="GO:0008360">
    <property type="term" value="P:regulation of cell shape"/>
    <property type="evidence" value="ECO:0007669"/>
    <property type="project" value="UniProtKB-KW"/>
</dbReference>
<comment type="similarity">
    <text evidence="2 12">Belongs to the D-alanine--D-alanine ligase family.</text>
</comment>
<evidence type="ECO:0000313" key="19">
    <source>
        <dbReference type="Proteomes" id="UP000284751"/>
    </source>
</evidence>
<comment type="caution">
    <text evidence="18">The sequence shown here is derived from an EMBL/GenBank/DDBJ whole genome shotgun (WGS) entry which is preliminary data.</text>
</comment>
<comment type="cofactor">
    <cofactor evidence="1">
        <name>Mn(2+)</name>
        <dbReference type="ChEBI" id="CHEBI:29035"/>
    </cofactor>
</comment>
<dbReference type="InterPro" id="IPR013815">
    <property type="entry name" value="ATP_grasp_subdomain_1"/>
</dbReference>
<evidence type="ECO:0000256" key="10">
    <source>
        <dbReference type="ARBA" id="ARBA00023211"/>
    </source>
</evidence>
<name>A0A412AVF4_9FIRM</name>
<dbReference type="EMBL" id="QRTC01000049">
    <property type="protein sequence ID" value="RGQ37052.1"/>
    <property type="molecule type" value="Genomic_DNA"/>
</dbReference>